<gene>
    <name evidence="4" type="ORF">ESZ26_09520</name>
    <name evidence="5" type="ORF">ESZ27_05520</name>
</gene>
<proteinExistence type="predicted"/>
<evidence type="ECO:0000256" key="1">
    <source>
        <dbReference type="ARBA" id="ARBA00023012"/>
    </source>
</evidence>
<feature type="domain" description="HPt" evidence="3">
    <location>
        <begin position="20"/>
        <end position="111"/>
    </location>
</feature>
<evidence type="ECO:0000313" key="5">
    <source>
        <dbReference type="EMBL" id="TWX69391.1"/>
    </source>
</evidence>
<evidence type="ECO:0000313" key="6">
    <source>
        <dbReference type="Proteomes" id="UP000321525"/>
    </source>
</evidence>
<dbReference type="GO" id="GO:0004672">
    <property type="term" value="F:protein kinase activity"/>
    <property type="evidence" value="ECO:0007669"/>
    <property type="project" value="UniProtKB-ARBA"/>
</dbReference>
<evidence type="ECO:0000259" key="3">
    <source>
        <dbReference type="PROSITE" id="PS50894"/>
    </source>
</evidence>
<dbReference type="EMBL" id="VOLQ01000007">
    <property type="protein sequence ID" value="TWX69391.1"/>
    <property type="molecule type" value="Genomic_DNA"/>
</dbReference>
<dbReference type="Proteomes" id="UP000321917">
    <property type="component" value="Unassembled WGS sequence"/>
</dbReference>
<dbReference type="Proteomes" id="UP000321525">
    <property type="component" value="Unassembled WGS sequence"/>
</dbReference>
<keyword evidence="6" id="KW-1185">Reference proteome</keyword>
<evidence type="ECO:0000256" key="2">
    <source>
        <dbReference type="PROSITE-ProRule" id="PRU00110"/>
    </source>
</evidence>
<dbReference type="PROSITE" id="PS50894">
    <property type="entry name" value="HPT"/>
    <property type="match status" value="1"/>
</dbReference>
<keyword evidence="2" id="KW-0597">Phosphoprotein</keyword>
<dbReference type="GO" id="GO:0000160">
    <property type="term" value="P:phosphorelay signal transduction system"/>
    <property type="evidence" value="ECO:0007669"/>
    <property type="project" value="UniProtKB-KW"/>
</dbReference>
<protein>
    <submittedName>
        <fullName evidence="5">Phosphorelay protein</fullName>
    </submittedName>
</protein>
<evidence type="ECO:0000313" key="7">
    <source>
        <dbReference type="Proteomes" id="UP000321917"/>
    </source>
</evidence>
<dbReference type="InterPro" id="IPR036641">
    <property type="entry name" value="HPT_dom_sf"/>
</dbReference>
<dbReference type="OrthoDB" id="6227564at2"/>
<accession>A0A5C6QKM7</accession>
<dbReference type="InterPro" id="IPR008207">
    <property type="entry name" value="Sig_transdc_His_kin_Hpt_dom"/>
</dbReference>
<dbReference type="RefSeq" id="WP_146796886.1">
    <property type="nucleotide sequence ID" value="NZ_VOLP01000002.1"/>
</dbReference>
<reference evidence="5 7" key="1">
    <citation type="submission" date="2019-07" db="EMBL/GenBank/DDBJ databases">
        <title>Genomes of sea-ice associated Colwellia species.</title>
        <authorList>
            <person name="Bowman J.P."/>
        </authorList>
    </citation>
    <scope>NUCLEOTIDE SEQUENCE [LARGE SCALE GENOMIC DNA]</scope>
    <source>
        <strain evidence="4 6">ACAM 607</strain>
        <strain evidence="5 7">IC036</strain>
    </source>
</reference>
<comment type="caution">
    <text evidence="5">The sequence shown here is derived from an EMBL/GenBank/DDBJ whole genome shotgun (WGS) entry which is preliminary data.</text>
</comment>
<organism evidence="5 7">
    <name type="scientific">Colwellia hornerae</name>
    <dbReference type="NCBI Taxonomy" id="89402"/>
    <lineage>
        <taxon>Bacteria</taxon>
        <taxon>Pseudomonadati</taxon>
        <taxon>Pseudomonadota</taxon>
        <taxon>Gammaproteobacteria</taxon>
        <taxon>Alteromonadales</taxon>
        <taxon>Colwelliaceae</taxon>
        <taxon>Colwellia</taxon>
    </lineage>
</organism>
<name>A0A5C6QKM7_9GAMM</name>
<dbReference type="EMBL" id="VOLR01000011">
    <property type="protein sequence ID" value="TWX59664.1"/>
    <property type="molecule type" value="Genomic_DNA"/>
</dbReference>
<evidence type="ECO:0000313" key="4">
    <source>
        <dbReference type="EMBL" id="TWX59664.1"/>
    </source>
</evidence>
<feature type="modified residue" description="Phosphohistidine" evidence="2">
    <location>
        <position position="59"/>
    </location>
</feature>
<sequence>MNNTEQLDVNLLDGYLDSLGQDIVQQMLDLYVDQSKTYIEEIIDSIAQESQALWQERCHKMKGATGSVGLLAAHAKLVAIEKLPGQWPEKSVYISELNEINNHAVTAFETWLASK</sequence>
<dbReference type="AlphaFoldDB" id="A0A5C6QKM7"/>
<dbReference type="Gene3D" id="1.20.120.160">
    <property type="entry name" value="HPT domain"/>
    <property type="match status" value="1"/>
</dbReference>
<dbReference type="SUPFAM" id="SSF47226">
    <property type="entry name" value="Histidine-containing phosphotransfer domain, HPT domain"/>
    <property type="match status" value="1"/>
</dbReference>
<keyword evidence="1" id="KW-0902">Two-component regulatory system</keyword>
<dbReference type="Pfam" id="PF01627">
    <property type="entry name" value="Hpt"/>
    <property type="match status" value="1"/>
</dbReference>